<dbReference type="CDD" id="cd06170">
    <property type="entry name" value="LuxR_C_like"/>
    <property type="match status" value="1"/>
</dbReference>
<dbReference type="SMART" id="SM00421">
    <property type="entry name" value="HTH_LUXR"/>
    <property type="match status" value="1"/>
</dbReference>
<dbReference type="InterPro" id="IPR039420">
    <property type="entry name" value="WalR-like"/>
</dbReference>
<reference evidence="5" key="1">
    <citation type="submission" date="2021-01" db="EMBL/GenBank/DDBJ databases">
        <title>Whole genome shotgun sequence of Actinoplanes tereljensis NBRC 105297.</title>
        <authorList>
            <person name="Komaki H."/>
            <person name="Tamura T."/>
        </authorList>
    </citation>
    <scope>NUCLEOTIDE SEQUENCE</scope>
    <source>
        <strain evidence="5">NBRC 105297</strain>
    </source>
</reference>
<evidence type="ECO:0000313" key="5">
    <source>
        <dbReference type="EMBL" id="GIF25961.1"/>
    </source>
</evidence>
<gene>
    <name evidence="5" type="ORF">Ate02nite_86910</name>
</gene>
<feature type="domain" description="HTH luxR-type" evidence="4">
    <location>
        <begin position="147"/>
        <end position="212"/>
    </location>
</feature>
<evidence type="ECO:0000259" key="4">
    <source>
        <dbReference type="PROSITE" id="PS50043"/>
    </source>
</evidence>
<dbReference type="GO" id="GO:0006355">
    <property type="term" value="P:regulation of DNA-templated transcription"/>
    <property type="evidence" value="ECO:0007669"/>
    <property type="project" value="InterPro"/>
</dbReference>
<comment type="caution">
    <text evidence="5">The sequence shown here is derived from an EMBL/GenBank/DDBJ whole genome shotgun (WGS) entry which is preliminary data.</text>
</comment>
<name>A0A919NXW7_9ACTN</name>
<keyword evidence="1" id="KW-0805">Transcription regulation</keyword>
<dbReference type="Proteomes" id="UP000623608">
    <property type="component" value="Unassembled WGS sequence"/>
</dbReference>
<keyword evidence="6" id="KW-1185">Reference proteome</keyword>
<proteinExistence type="predicted"/>
<dbReference type="Pfam" id="PF00196">
    <property type="entry name" value="GerE"/>
    <property type="match status" value="1"/>
</dbReference>
<keyword evidence="2" id="KW-0238">DNA-binding</keyword>
<dbReference type="EMBL" id="BOMY01000055">
    <property type="protein sequence ID" value="GIF25961.1"/>
    <property type="molecule type" value="Genomic_DNA"/>
</dbReference>
<evidence type="ECO:0000256" key="1">
    <source>
        <dbReference type="ARBA" id="ARBA00023015"/>
    </source>
</evidence>
<dbReference type="InterPro" id="IPR000792">
    <property type="entry name" value="Tscrpt_reg_LuxR_C"/>
</dbReference>
<evidence type="ECO:0000313" key="6">
    <source>
        <dbReference type="Proteomes" id="UP000623608"/>
    </source>
</evidence>
<dbReference type="PANTHER" id="PTHR43214:SF24">
    <property type="entry name" value="TRANSCRIPTIONAL REGULATORY PROTEIN NARL-RELATED"/>
    <property type="match status" value="1"/>
</dbReference>
<dbReference type="SUPFAM" id="SSF46894">
    <property type="entry name" value="C-terminal effector domain of the bipartite response regulators"/>
    <property type="match status" value="1"/>
</dbReference>
<dbReference type="PANTHER" id="PTHR43214">
    <property type="entry name" value="TWO-COMPONENT RESPONSE REGULATOR"/>
    <property type="match status" value="1"/>
</dbReference>
<dbReference type="InterPro" id="IPR016032">
    <property type="entry name" value="Sig_transdc_resp-reg_C-effctor"/>
</dbReference>
<dbReference type="PRINTS" id="PR00038">
    <property type="entry name" value="HTHLUXR"/>
</dbReference>
<dbReference type="Gene3D" id="3.40.50.2300">
    <property type="match status" value="1"/>
</dbReference>
<dbReference type="PROSITE" id="PS50043">
    <property type="entry name" value="HTH_LUXR_2"/>
    <property type="match status" value="1"/>
</dbReference>
<keyword evidence="3" id="KW-0804">Transcription</keyword>
<organism evidence="5 6">
    <name type="scientific">Paractinoplanes tereljensis</name>
    <dbReference type="NCBI Taxonomy" id="571912"/>
    <lineage>
        <taxon>Bacteria</taxon>
        <taxon>Bacillati</taxon>
        <taxon>Actinomycetota</taxon>
        <taxon>Actinomycetes</taxon>
        <taxon>Micromonosporales</taxon>
        <taxon>Micromonosporaceae</taxon>
        <taxon>Paractinoplanes</taxon>
    </lineage>
</organism>
<dbReference type="AlphaFoldDB" id="A0A919NXW7"/>
<evidence type="ECO:0000256" key="2">
    <source>
        <dbReference type="ARBA" id="ARBA00023125"/>
    </source>
</evidence>
<protein>
    <submittedName>
        <fullName evidence="5">Helix-turn-helix transcriptional regulator</fullName>
    </submittedName>
</protein>
<sequence length="214" mass="23079">MGADQGERMISNRPPTVWIDDSHAIVRRGMAACLQQADFVVRGESSVLSPEPVLADLDVLVFEYGATTLRRAVRLAEGRGTRLVATVRDATEQSVREMVDAGVAAILPHHTLTADNLITSLRSVVAGNVALPGDMLARLLLHVTQTSHLGPGGLNTRERSVLRLLADGMDTRGIAEDLCFSERTVKNVVHDVLTKLNCRTRAQAVAVATREGVI</sequence>
<evidence type="ECO:0000256" key="3">
    <source>
        <dbReference type="ARBA" id="ARBA00023163"/>
    </source>
</evidence>
<accession>A0A919NXW7</accession>
<dbReference type="GO" id="GO:0003677">
    <property type="term" value="F:DNA binding"/>
    <property type="evidence" value="ECO:0007669"/>
    <property type="project" value="UniProtKB-KW"/>
</dbReference>